<dbReference type="AlphaFoldDB" id="A0ABD1RJG0"/>
<accession>A0ABD1RJG0</accession>
<feature type="domain" description="No apical meristem-associated C-terminal" evidence="2">
    <location>
        <begin position="48"/>
        <end position="133"/>
    </location>
</feature>
<name>A0ABD1RJG0_9LAMI</name>
<feature type="compositionally biased region" description="Low complexity" evidence="1">
    <location>
        <begin position="83"/>
        <end position="109"/>
    </location>
</feature>
<protein>
    <recommendedName>
        <fullName evidence="2">No apical meristem-associated C-terminal domain-containing protein</fullName>
    </recommendedName>
</protein>
<evidence type="ECO:0000256" key="1">
    <source>
        <dbReference type="SAM" id="MobiDB-lite"/>
    </source>
</evidence>
<sequence length="135" mass="15189">MAIMSQYMPLDSHQNQVVHHQETEPLRQSSSSLNRAKTLLAQEDKFKKGFKFDHVWFLLKDTEKFGHDNCRELPDYQRQSVNFASSQSESPTSESPSSASPGLSSFSLQIDEENVGGTSTGLPIGIKKSERKKEN</sequence>
<evidence type="ECO:0000313" key="3">
    <source>
        <dbReference type="EMBL" id="KAL2488532.1"/>
    </source>
</evidence>
<reference evidence="4" key="1">
    <citation type="submission" date="2024-07" db="EMBL/GenBank/DDBJ databases">
        <title>Two chromosome-level genome assemblies of Korean endemic species Abeliophyllum distichum and Forsythia ovata (Oleaceae).</title>
        <authorList>
            <person name="Jang H."/>
        </authorList>
    </citation>
    <scope>NUCLEOTIDE SEQUENCE [LARGE SCALE GENOMIC DNA]</scope>
</reference>
<keyword evidence="4" id="KW-1185">Reference proteome</keyword>
<dbReference type="Pfam" id="PF14303">
    <property type="entry name" value="NAM-associated"/>
    <property type="match status" value="1"/>
</dbReference>
<dbReference type="EMBL" id="JBFOLJ010000012">
    <property type="protein sequence ID" value="KAL2488532.1"/>
    <property type="molecule type" value="Genomic_DNA"/>
</dbReference>
<dbReference type="Proteomes" id="UP001604277">
    <property type="component" value="Unassembled WGS sequence"/>
</dbReference>
<gene>
    <name evidence="3" type="ORF">Fot_41824</name>
</gene>
<dbReference type="InterPro" id="IPR029466">
    <property type="entry name" value="NAM-associated_C"/>
</dbReference>
<comment type="caution">
    <text evidence="3">The sequence shown here is derived from an EMBL/GenBank/DDBJ whole genome shotgun (WGS) entry which is preliminary data.</text>
</comment>
<evidence type="ECO:0000259" key="2">
    <source>
        <dbReference type="Pfam" id="PF14303"/>
    </source>
</evidence>
<proteinExistence type="predicted"/>
<feature type="region of interest" description="Disordered" evidence="1">
    <location>
        <begin position="80"/>
        <end position="135"/>
    </location>
</feature>
<feature type="region of interest" description="Disordered" evidence="1">
    <location>
        <begin position="1"/>
        <end position="33"/>
    </location>
</feature>
<organism evidence="3 4">
    <name type="scientific">Forsythia ovata</name>
    <dbReference type="NCBI Taxonomy" id="205694"/>
    <lineage>
        <taxon>Eukaryota</taxon>
        <taxon>Viridiplantae</taxon>
        <taxon>Streptophyta</taxon>
        <taxon>Embryophyta</taxon>
        <taxon>Tracheophyta</taxon>
        <taxon>Spermatophyta</taxon>
        <taxon>Magnoliopsida</taxon>
        <taxon>eudicotyledons</taxon>
        <taxon>Gunneridae</taxon>
        <taxon>Pentapetalae</taxon>
        <taxon>asterids</taxon>
        <taxon>lamiids</taxon>
        <taxon>Lamiales</taxon>
        <taxon>Oleaceae</taxon>
        <taxon>Forsythieae</taxon>
        <taxon>Forsythia</taxon>
    </lineage>
</organism>
<evidence type="ECO:0000313" key="4">
    <source>
        <dbReference type="Proteomes" id="UP001604277"/>
    </source>
</evidence>